<evidence type="ECO:0000313" key="1">
    <source>
        <dbReference type="EMBL" id="MBZ5751384.1"/>
    </source>
</evidence>
<reference evidence="1" key="1">
    <citation type="submission" date="2024-05" db="EMBL/GenBank/DDBJ databases">
        <title>Metabacillus sp. nov., isolated from the rhizosphere soil of tomato plants.</title>
        <authorList>
            <person name="Ma R."/>
        </authorList>
    </citation>
    <scope>NUCLEOTIDE SEQUENCE</scope>
    <source>
        <strain evidence="1">DBTR6</strain>
    </source>
</reference>
<comment type="caution">
    <text evidence="1">The sequence shown here is derived from an EMBL/GenBank/DDBJ whole genome shotgun (WGS) entry which is preliminary data.</text>
</comment>
<proteinExistence type="predicted"/>
<keyword evidence="2" id="KW-1185">Reference proteome</keyword>
<dbReference type="EMBL" id="JAIQUM010000031">
    <property type="protein sequence ID" value="MBZ5751384.1"/>
    <property type="molecule type" value="Genomic_DNA"/>
</dbReference>
<organism evidence="1 2">
    <name type="scientific">Metabacillus rhizolycopersici</name>
    <dbReference type="NCBI Taxonomy" id="2875709"/>
    <lineage>
        <taxon>Bacteria</taxon>
        <taxon>Bacillati</taxon>
        <taxon>Bacillota</taxon>
        <taxon>Bacilli</taxon>
        <taxon>Bacillales</taxon>
        <taxon>Bacillaceae</taxon>
        <taxon>Metabacillus</taxon>
    </lineage>
</organism>
<dbReference type="Pfam" id="PF17277">
    <property type="entry name" value="DUF5342"/>
    <property type="match status" value="3"/>
</dbReference>
<protein>
    <submittedName>
        <fullName evidence="1">YheE family protein</fullName>
    </submittedName>
</protein>
<dbReference type="InterPro" id="IPR017263">
    <property type="entry name" value="UCP037692"/>
</dbReference>
<dbReference type="RefSeq" id="WP_224139647.1">
    <property type="nucleotide sequence ID" value="NZ_JAIQUM010000031.1"/>
</dbReference>
<evidence type="ECO:0000313" key="2">
    <source>
        <dbReference type="Proteomes" id="UP001165287"/>
    </source>
</evidence>
<dbReference type="Proteomes" id="UP001165287">
    <property type="component" value="Unassembled WGS sequence"/>
</dbReference>
<accession>A0ABS7UT32</accession>
<name>A0ABS7UT32_9BACI</name>
<sequence length="211" mass="25393">MIQDFKVKPLFGDQFHERHQFTLNINGCNYQGIYHDGEIQWFHPQPINKLEKDDFEDLELDVYDLMTDHINNQGFKVKPLFEDQFHERHQFTLNIEGDNYQGIFHNGKIQWFHPQPETKLEEDDLRDLESKVYDLMTNHAYQDINVKPLFEDQFHERHQFTLNIEGDNYQGIFHGGEIQWFHPQPNAKLEEDDLQDLESKVHDLMTNHLEQ</sequence>
<gene>
    <name evidence="1" type="ORF">K9V48_14295</name>
</gene>